<gene>
    <name evidence="2" type="ORF">F5050DRAFT_1716783</name>
</gene>
<feature type="chain" id="PRO_5047245840" evidence="1">
    <location>
        <begin position="22"/>
        <end position="222"/>
    </location>
</feature>
<evidence type="ECO:0000313" key="3">
    <source>
        <dbReference type="Proteomes" id="UP001163828"/>
    </source>
</evidence>
<accession>A0ABQ8PWW7</accession>
<keyword evidence="1" id="KW-0732">Signal</keyword>
<sequence length="222" mass="25602">MLLLFAMSFVVPLQKLTEVIPLEIPTLFQTKVRKHFAIPQWLDCREIVQSDKYFDQFFQHNATALPRMLELWQPLLELKPSLQTLPSFSLHRMTRAYLTGSSDVGDQMLSPESDSEDEKKAAHIALEPSLPIFLDNVQQEADNSLGPQEIIHSTYSYANAAAGKPTPYPERKKRQEWTEQERALVLTGKKMRERFYEASESKAGRYKPKQKWLQVQNSVIHG</sequence>
<name>A0ABQ8PWW7_9AGAR</name>
<evidence type="ECO:0000313" key="2">
    <source>
        <dbReference type="EMBL" id="KAJ3990585.1"/>
    </source>
</evidence>
<keyword evidence="3" id="KW-1185">Reference proteome</keyword>
<reference evidence="2" key="1">
    <citation type="submission" date="2022-08" db="EMBL/GenBank/DDBJ databases">
        <authorList>
            <consortium name="DOE Joint Genome Institute"/>
            <person name="Min B."/>
            <person name="Riley R."/>
            <person name="Sierra-Patev S."/>
            <person name="Naranjo-Ortiz M."/>
            <person name="Looney B."/>
            <person name="Konkel Z."/>
            <person name="Slot J.C."/>
            <person name="Sakamoto Y."/>
            <person name="Steenwyk J.L."/>
            <person name="Rokas A."/>
            <person name="Carro J."/>
            <person name="Camarero S."/>
            <person name="Ferreira P."/>
            <person name="Molpeceres G."/>
            <person name="Ruiz-Duenas F.J."/>
            <person name="Serrano A."/>
            <person name="Henrissat B."/>
            <person name="Drula E."/>
            <person name="Hughes K.W."/>
            <person name="Mata J.L."/>
            <person name="Ishikawa N.K."/>
            <person name="Vargas-Isla R."/>
            <person name="Ushijima S."/>
            <person name="Smith C.A."/>
            <person name="Ahrendt S."/>
            <person name="Andreopoulos W."/>
            <person name="He G."/>
            <person name="Labutti K."/>
            <person name="Lipzen A."/>
            <person name="Ng V."/>
            <person name="Sandor L."/>
            <person name="Barry K."/>
            <person name="Martinez A.T."/>
            <person name="Xiao Y."/>
            <person name="Gibbons J.G."/>
            <person name="Terashima K."/>
            <person name="Hibbett D.S."/>
            <person name="Grigoriev I.V."/>
        </authorList>
    </citation>
    <scope>NUCLEOTIDE SEQUENCE</scope>
    <source>
        <strain evidence="2">TFB10827</strain>
    </source>
</reference>
<protein>
    <submittedName>
        <fullName evidence="2">Uncharacterized protein</fullName>
    </submittedName>
</protein>
<feature type="signal peptide" evidence="1">
    <location>
        <begin position="1"/>
        <end position="21"/>
    </location>
</feature>
<proteinExistence type="predicted"/>
<comment type="caution">
    <text evidence="2">The sequence shown here is derived from an EMBL/GenBank/DDBJ whole genome shotgun (WGS) entry which is preliminary data.</text>
</comment>
<dbReference type="EMBL" id="MU791875">
    <property type="protein sequence ID" value="KAJ3990585.1"/>
    <property type="molecule type" value="Genomic_DNA"/>
</dbReference>
<feature type="non-terminal residue" evidence="2">
    <location>
        <position position="222"/>
    </location>
</feature>
<dbReference type="Proteomes" id="UP001163828">
    <property type="component" value="Unassembled WGS sequence"/>
</dbReference>
<evidence type="ECO:0000256" key="1">
    <source>
        <dbReference type="SAM" id="SignalP"/>
    </source>
</evidence>
<organism evidence="2 3">
    <name type="scientific">Lentinula boryana</name>
    <dbReference type="NCBI Taxonomy" id="40481"/>
    <lineage>
        <taxon>Eukaryota</taxon>
        <taxon>Fungi</taxon>
        <taxon>Dikarya</taxon>
        <taxon>Basidiomycota</taxon>
        <taxon>Agaricomycotina</taxon>
        <taxon>Agaricomycetes</taxon>
        <taxon>Agaricomycetidae</taxon>
        <taxon>Agaricales</taxon>
        <taxon>Marasmiineae</taxon>
        <taxon>Omphalotaceae</taxon>
        <taxon>Lentinula</taxon>
    </lineage>
</organism>